<name>A0ABS4VZM9_9PSEU</name>
<dbReference type="PANTHER" id="PTHR11066">
    <property type="entry name" value="ACYL-COA THIOESTERASE"/>
    <property type="match status" value="1"/>
</dbReference>
<dbReference type="EMBL" id="JAGINU010000001">
    <property type="protein sequence ID" value="MBP2369236.1"/>
    <property type="molecule type" value="Genomic_DNA"/>
</dbReference>
<organism evidence="6 7">
    <name type="scientific">Pseudonocardia parietis</name>
    <dbReference type="NCBI Taxonomy" id="570936"/>
    <lineage>
        <taxon>Bacteria</taxon>
        <taxon>Bacillati</taxon>
        <taxon>Actinomycetota</taxon>
        <taxon>Actinomycetes</taxon>
        <taxon>Pseudonocardiales</taxon>
        <taxon>Pseudonocardiaceae</taxon>
        <taxon>Pseudonocardia</taxon>
    </lineage>
</organism>
<dbReference type="InterPro" id="IPR042171">
    <property type="entry name" value="Acyl-CoA_hotdog"/>
</dbReference>
<feature type="domain" description="Acyl-CoA thioesterase 2 C-terminal" evidence="4">
    <location>
        <begin position="197"/>
        <end position="297"/>
    </location>
</feature>
<dbReference type="Pfam" id="PF02551">
    <property type="entry name" value="Acyl_CoA_thio"/>
    <property type="match status" value="1"/>
</dbReference>
<dbReference type="PANTHER" id="PTHR11066:SF34">
    <property type="entry name" value="ACYL-COENZYME A THIOESTERASE 8"/>
    <property type="match status" value="1"/>
</dbReference>
<protein>
    <submittedName>
        <fullName evidence="6">Acyl-CoA thioesterase-2</fullName>
        <ecNumber evidence="6">3.1.2.-</ecNumber>
    </submittedName>
</protein>
<dbReference type="GO" id="GO:0016787">
    <property type="term" value="F:hydrolase activity"/>
    <property type="evidence" value="ECO:0007669"/>
    <property type="project" value="UniProtKB-KW"/>
</dbReference>
<dbReference type="Gene3D" id="2.40.160.210">
    <property type="entry name" value="Acyl-CoA thioesterase, double hotdog domain"/>
    <property type="match status" value="1"/>
</dbReference>
<feature type="compositionally biased region" description="Pro residues" evidence="3">
    <location>
        <begin position="1"/>
        <end position="11"/>
    </location>
</feature>
<proteinExistence type="inferred from homology"/>
<dbReference type="InterPro" id="IPR025652">
    <property type="entry name" value="TesB_C"/>
</dbReference>
<dbReference type="EC" id="3.1.2.-" evidence="6"/>
<evidence type="ECO:0000256" key="1">
    <source>
        <dbReference type="ARBA" id="ARBA00006538"/>
    </source>
</evidence>
<feature type="region of interest" description="Disordered" evidence="3">
    <location>
        <begin position="1"/>
        <end position="22"/>
    </location>
</feature>
<evidence type="ECO:0000256" key="3">
    <source>
        <dbReference type="SAM" id="MobiDB-lite"/>
    </source>
</evidence>
<reference evidence="6 7" key="1">
    <citation type="submission" date="2021-03" db="EMBL/GenBank/DDBJ databases">
        <title>Sequencing the genomes of 1000 actinobacteria strains.</title>
        <authorList>
            <person name="Klenk H.-P."/>
        </authorList>
    </citation>
    <scope>NUCLEOTIDE SEQUENCE [LARGE SCALE GENOMIC DNA]</scope>
    <source>
        <strain evidence="6 7">DSM 45256</strain>
    </source>
</reference>
<evidence type="ECO:0000313" key="6">
    <source>
        <dbReference type="EMBL" id="MBP2369236.1"/>
    </source>
</evidence>
<dbReference type="CDD" id="cd03444">
    <property type="entry name" value="Thioesterase_II_repeat1"/>
    <property type="match status" value="1"/>
</dbReference>
<dbReference type="RefSeq" id="WP_210031123.1">
    <property type="nucleotide sequence ID" value="NZ_JAGINU010000001.1"/>
</dbReference>
<sequence>MSAADPVPPTEPRARASDGEPRGQTVLDDLVALLDLERLEENLFRGVSPPVTLPRVFGGQVAGQALVAAGRTVPEDRRVHSLHAYFIRPGDPSIPIVYETERVRDGRSFTTRRVLAIQRGEAIFSLSASFQQEQQGLVHSEPMPSGVPAPDEVDDLGARALRGEGGWLAGLPRPLDIRHIDEPVWSPNRTASDEPVRLWLRADGTLPDDPLLHVCLLTYASDLTLLGSVLARHEAPETAPQMASLDHAMWFHEPFRADEWLLYTCHSPTASGGRGLASGRFFTADGLLVATTMQEGLVRVREAQR</sequence>
<dbReference type="Proteomes" id="UP001519295">
    <property type="component" value="Unassembled WGS sequence"/>
</dbReference>
<evidence type="ECO:0000313" key="7">
    <source>
        <dbReference type="Proteomes" id="UP001519295"/>
    </source>
</evidence>
<comment type="caution">
    <text evidence="6">The sequence shown here is derived from an EMBL/GenBank/DDBJ whole genome shotgun (WGS) entry which is preliminary data.</text>
</comment>
<feature type="domain" description="Acyl-CoA thioesterase-like N-terminal HotDog" evidence="5">
    <location>
        <begin position="55"/>
        <end position="131"/>
    </location>
</feature>
<dbReference type="InterPro" id="IPR029069">
    <property type="entry name" value="HotDog_dom_sf"/>
</dbReference>
<dbReference type="CDD" id="cd03445">
    <property type="entry name" value="Thioesterase_II_repeat2"/>
    <property type="match status" value="1"/>
</dbReference>
<evidence type="ECO:0000259" key="4">
    <source>
        <dbReference type="Pfam" id="PF02551"/>
    </source>
</evidence>
<dbReference type="InterPro" id="IPR003703">
    <property type="entry name" value="Acyl_CoA_thio"/>
</dbReference>
<dbReference type="InterPro" id="IPR049449">
    <property type="entry name" value="TesB_ACOT8-like_N"/>
</dbReference>
<keyword evidence="2 6" id="KW-0378">Hydrolase</keyword>
<gene>
    <name evidence="6" type="ORF">JOF36_004932</name>
</gene>
<feature type="compositionally biased region" description="Basic and acidic residues" evidence="3">
    <location>
        <begin position="12"/>
        <end position="21"/>
    </location>
</feature>
<accession>A0ABS4VZM9</accession>
<comment type="similarity">
    <text evidence="1">Belongs to the C/M/P thioester hydrolase family.</text>
</comment>
<evidence type="ECO:0000256" key="2">
    <source>
        <dbReference type="ARBA" id="ARBA00022801"/>
    </source>
</evidence>
<keyword evidence="7" id="KW-1185">Reference proteome</keyword>
<dbReference type="SUPFAM" id="SSF54637">
    <property type="entry name" value="Thioesterase/thiol ester dehydrase-isomerase"/>
    <property type="match status" value="2"/>
</dbReference>
<evidence type="ECO:0000259" key="5">
    <source>
        <dbReference type="Pfam" id="PF13622"/>
    </source>
</evidence>
<dbReference type="Pfam" id="PF13622">
    <property type="entry name" value="4HBT_3"/>
    <property type="match status" value="1"/>
</dbReference>